<evidence type="ECO:0000313" key="2">
    <source>
        <dbReference type="Proteomes" id="UP000002035"/>
    </source>
</evidence>
<keyword evidence="2" id="KW-1185">Reference proteome</keyword>
<gene>
    <name evidence="1" type="ORF">MCYG_08578</name>
</gene>
<dbReference type="GeneID" id="9223961"/>
<dbReference type="Proteomes" id="UP000002035">
    <property type="component" value="Unassembled WGS sequence"/>
</dbReference>
<dbReference type="RefSeq" id="XP_002842747.1">
    <property type="nucleotide sequence ID" value="XM_002842701.1"/>
</dbReference>
<dbReference type="VEuPathDB" id="FungiDB:MCYG_08578"/>
<name>C5G0V6_ARTOC</name>
<dbReference type="EMBL" id="DS995709">
    <property type="protein sequence ID" value="EEQ35759.1"/>
    <property type="molecule type" value="Genomic_DNA"/>
</dbReference>
<sequence>MAAKASRWHIRGGVGQDKPMNFDALSEFNPYQNAHLKKTGFALREKDGISSPSQSLVSVMPHVCRMDHWFFQFVLHECATATCLPVRLVTQVSRMIQQDFWSLTFCLVKHYANTMQVITENTPGIFLRQYRSMFRYACGFYMCWAIRP</sequence>
<dbReference type="HOGENOM" id="CLU_1758396_0_0_1"/>
<proteinExistence type="predicted"/>
<organism evidence="1 2">
    <name type="scientific">Arthroderma otae (strain ATCC MYA-4605 / CBS 113480)</name>
    <name type="common">Microsporum canis</name>
    <dbReference type="NCBI Taxonomy" id="554155"/>
    <lineage>
        <taxon>Eukaryota</taxon>
        <taxon>Fungi</taxon>
        <taxon>Dikarya</taxon>
        <taxon>Ascomycota</taxon>
        <taxon>Pezizomycotina</taxon>
        <taxon>Eurotiomycetes</taxon>
        <taxon>Eurotiomycetidae</taxon>
        <taxon>Onygenales</taxon>
        <taxon>Arthrodermataceae</taxon>
        <taxon>Microsporum</taxon>
    </lineage>
</organism>
<evidence type="ECO:0000313" key="1">
    <source>
        <dbReference type="EMBL" id="EEQ35759.1"/>
    </source>
</evidence>
<protein>
    <submittedName>
        <fullName evidence="1">Uncharacterized protein</fullName>
    </submittedName>
</protein>
<accession>C5G0V6</accession>
<dbReference type="AlphaFoldDB" id="C5G0V6"/>
<reference evidence="2" key="1">
    <citation type="journal article" date="2012" name="MBio">
        <title>Comparative genome analysis of Trichophyton rubrum and related dermatophytes reveals candidate genes involved in infection.</title>
        <authorList>
            <person name="Martinez D.A."/>
            <person name="Oliver B.G."/>
            <person name="Graeser Y."/>
            <person name="Goldberg J.M."/>
            <person name="Li W."/>
            <person name="Martinez-Rossi N.M."/>
            <person name="Monod M."/>
            <person name="Shelest E."/>
            <person name="Barton R.C."/>
            <person name="Birch E."/>
            <person name="Brakhage A.A."/>
            <person name="Chen Z."/>
            <person name="Gurr S.J."/>
            <person name="Heiman D."/>
            <person name="Heitman J."/>
            <person name="Kosti I."/>
            <person name="Rossi A."/>
            <person name="Saif S."/>
            <person name="Samalova M."/>
            <person name="Saunders C.W."/>
            <person name="Shea T."/>
            <person name="Summerbell R.C."/>
            <person name="Xu J."/>
            <person name="Young S."/>
            <person name="Zeng Q."/>
            <person name="Birren B.W."/>
            <person name="Cuomo C.A."/>
            <person name="White T.C."/>
        </authorList>
    </citation>
    <scope>NUCLEOTIDE SEQUENCE [LARGE SCALE GENOMIC DNA]</scope>
    <source>
        <strain evidence="2">ATCC MYA-4605 / CBS 113480</strain>
    </source>
</reference>